<proteinExistence type="predicted"/>
<comment type="catalytic activity">
    <reaction evidence="14">
        <text>alpha-D-glucosamine 1-phosphate + acetyl-CoA = N-acetyl-alpha-D-glucosamine 1-phosphate + CoA + H(+)</text>
        <dbReference type="Rhea" id="RHEA:13725"/>
        <dbReference type="ChEBI" id="CHEBI:15378"/>
        <dbReference type="ChEBI" id="CHEBI:57287"/>
        <dbReference type="ChEBI" id="CHEBI:57288"/>
        <dbReference type="ChEBI" id="CHEBI:57776"/>
        <dbReference type="ChEBI" id="CHEBI:58516"/>
        <dbReference type="EC" id="2.3.1.157"/>
    </reaction>
</comment>
<comment type="pathway">
    <text evidence="3">Nucleotide-sugar biosynthesis; UDP-N-acetyl-alpha-D-glucosamine biosynthesis; UDP-N-acetyl-alpha-D-glucosamine from N-acetyl-alpha-D-glucosamine 1-phosphate: step 1/1.</text>
</comment>
<evidence type="ECO:0000256" key="2">
    <source>
        <dbReference type="ARBA" id="ARBA00005166"/>
    </source>
</evidence>
<keyword evidence="11" id="KW-0511">Multifunctional enzyme</keyword>
<dbReference type="CDD" id="cd02540">
    <property type="entry name" value="GT2_GlmU_N_bac"/>
    <property type="match status" value="1"/>
</dbReference>
<evidence type="ECO:0000256" key="1">
    <source>
        <dbReference type="ARBA" id="ARBA00001946"/>
    </source>
</evidence>
<dbReference type="Pfam" id="PF00483">
    <property type="entry name" value="NTP_transferase"/>
    <property type="match status" value="1"/>
</dbReference>
<evidence type="ECO:0000256" key="9">
    <source>
        <dbReference type="ARBA" id="ARBA00022960"/>
    </source>
</evidence>
<dbReference type="AlphaFoldDB" id="A0A7V4DYW1"/>
<organism evidence="18">
    <name type="scientific">Dictyoglomus thermophilum</name>
    <dbReference type="NCBI Taxonomy" id="14"/>
    <lineage>
        <taxon>Bacteria</taxon>
        <taxon>Pseudomonadati</taxon>
        <taxon>Dictyoglomota</taxon>
        <taxon>Dictyoglomia</taxon>
        <taxon>Dictyoglomales</taxon>
        <taxon>Dictyoglomaceae</taxon>
        <taxon>Dictyoglomus</taxon>
    </lineage>
</organism>
<evidence type="ECO:0000256" key="7">
    <source>
        <dbReference type="ARBA" id="ARBA00022723"/>
    </source>
</evidence>
<dbReference type="SUPFAM" id="SSF53448">
    <property type="entry name" value="Nucleotide-diphospho-sugar transferases"/>
    <property type="match status" value="1"/>
</dbReference>
<keyword evidence="7" id="KW-0479">Metal-binding</keyword>
<reference evidence="18" key="1">
    <citation type="journal article" date="2020" name="mSystems">
        <title>Genome- and Community-Level Interaction Insights into Carbon Utilization and Element Cycling Functions of Hydrothermarchaeota in Hydrothermal Sediment.</title>
        <authorList>
            <person name="Zhou Z."/>
            <person name="Liu Y."/>
            <person name="Xu W."/>
            <person name="Pan J."/>
            <person name="Luo Z.H."/>
            <person name="Li M."/>
        </authorList>
    </citation>
    <scope>NUCLEOTIDE SEQUENCE [LARGE SCALE GENOMIC DNA]</scope>
    <source>
        <strain evidence="18">SpSt-70</strain>
    </source>
</reference>
<keyword evidence="13" id="KW-0961">Cell wall biogenesis/degradation</keyword>
<evidence type="ECO:0000256" key="13">
    <source>
        <dbReference type="ARBA" id="ARBA00023316"/>
    </source>
</evidence>
<keyword evidence="8" id="KW-0460">Magnesium</keyword>
<comment type="catalytic activity">
    <reaction evidence="15">
        <text>N-acetyl-alpha-D-glucosamine 1-phosphate + UTP + H(+) = UDP-N-acetyl-alpha-D-glucosamine + diphosphate</text>
        <dbReference type="Rhea" id="RHEA:13509"/>
        <dbReference type="ChEBI" id="CHEBI:15378"/>
        <dbReference type="ChEBI" id="CHEBI:33019"/>
        <dbReference type="ChEBI" id="CHEBI:46398"/>
        <dbReference type="ChEBI" id="CHEBI:57705"/>
        <dbReference type="ChEBI" id="CHEBI:57776"/>
        <dbReference type="EC" id="2.7.7.23"/>
    </reaction>
</comment>
<dbReference type="GO" id="GO:0019134">
    <property type="term" value="F:glucosamine-1-phosphate N-acetyltransferase activity"/>
    <property type="evidence" value="ECO:0007669"/>
    <property type="project" value="UniProtKB-EC"/>
</dbReference>
<keyword evidence="10" id="KW-0573">Peptidoglycan synthesis</keyword>
<keyword evidence="12" id="KW-0012">Acyltransferase</keyword>
<feature type="domain" description="Nucleotidyl transferase" evidence="17">
    <location>
        <begin position="5"/>
        <end position="205"/>
    </location>
</feature>
<gene>
    <name evidence="18" type="ORF">ENU78_07900</name>
</gene>
<evidence type="ECO:0000259" key="17">
    <source>
        <dbReference type="Pfam" id="PF00483"/>
    </source>
</evidence>
<keyword evidence="4" id="KW-0963">Cytoplasm</keyword>
<keyword evidence="9" id="KW-0133">Cell shape</keyword>
<dbReference type="GO" id="GO:0046872">
    <property type="term" value="F:metal ion binding"/>
    <property type="evidence" value="ECO:0007669"/>
    <property type="project" value="UniProtKB-KW"/>
</dbReference>
<comment type="function">
    <text evidence="16">Catalyzes the last two sequential reactions in the de novo biosynthetic pathway for UDP-N-acetylglucosamine (UDP-GlcNAc). The C-terminal domain catalyzes the transfer of acetyl group from acetyl coenzyme A to glucosamine-1-phosphate (GlcN-1-P) to produce N-acetylglucosamine-1-phosphate (GlcNAc-1-P), which is converted into UDP-GlcNAc by the transfer of uridine 5-monophosphate (from uridine 5-triphosphate), a reaction catalyzed by the N-terminal domain.</text>
</comment>
<evidence type="ECO:0000256" key="12">
    <source>
        <dbReference type="ARBA" id="ARBA00023315"/>
    </source>
</evidence>
<name>A0A7V4DYW1_DICTH</name>
<dbReference type="InterPro" id="IPR005835">
    <property type="entry name" value="NTP_transferase_dom"/>
</dbReference>
<dbReference type="InterPro" id="IPR029044">
    <property type="entry name" value="Nucleotide-diphossugar_trans"/>
</dbReference>
<dbReference type="InterPro" id="IPR011004">
    <property type="entry name" value="Trimer_LpxA-like_sf"/>
</dbReference>
<dbReference type="GO" id="GO:0008360">
    <property type="term" value="P:regulation of cell shape"/>
    <property type="evidence" value="ECO:0007669"/>
    <property type="project" value="UniProtKB-KW"/>
</dbReference>
<evidence type="ECO:0000256" key="8">
    <source>
        <dbReference type="ARBA" id="ARBA00022842"/>
    </source>
</evidence>
<dbReference type="EMBL" id="DTDV01000019">
    <property type="protein sequence ID" value="HGK24333.1"/>
    <property type="molecule type" value="Genomic_DNA"/>
</dbReference>
<dbReference type="Gene3D" id="2.160.10.10">
    <property type="entry name" value="Hexapeptide repeat proteins"/>
    <property type="match status" value="1"/>
</dbReference>
<evidence type="ECO:0000256" key="4">
    <source>
        <dbReference type="ARBA" id="ARBA00022490"/>
    </source>
</evidence>
<keyword evidence="6" id="KW-0548">Nucleotidyltransferase</keyword>
<dbReference type="PANTHER" id="PTHR43584:SF3">
    <property type="entry name" value="BIFUNCTIONAL PROTEIN GLMU"/>
    <property type="match status" value="1"/>
</dbReference>
<evidence type="ECO:0000256" key="5">
    <source>
        <dbReference type="ARBA" id="ARBA00022679"/>
    </source>
</evidence>
<keyword evidence="5" id="KW-0808">Transferase</keyword>
<dbReference type="SUPFAM" id="SSF51161">
    <property type="entry name" value="Trimeric LpxA-like enzymes"/>
    <property type="match status" value="1"/>
</dbReference>
<evidence type="ECO:0000256" key="16">
    <source>
        <dbReference type="ARBA" id="ARBA00049628"/>
    </source>
</evidence>
<dbReference type="PANTHER" id="PTHR43584">
    <property type="entry name" value="NUCLEOTIDYL TRANSFERASE"/>
    <property type="match status" value="1"/>
</dbReference>
<evidence type="ECO:0000256" key="11">
    <source>
        <dbReference type="ARBA" id="ARBA00023268"/>
    </source>
</evidence>
<dbReference type="GO" id="GO:0071555">
    <property type="term" value="P:cell wall organization"/>
    <property type="evidence" value="ECO:0007669"/>
    <property type="project" value="UniProtKB-KW"/>
</dbReference>
<dbReference type="InterPro" id="IPR050065">
    <property type="entry name" value="GlmU-like"/>
</dbReference>
<dbReference type="RefSeq" id="WP_149122900.1">
    <property type="nucleotide sequence ID" value="NZ_VTFL01000003.1"/>
</dbReference>
<dbReference type="Gene3D" id="3.90.550.10">
    <property type="entry name" value="Spore Coat Polysaccharide Biosynthesis Protein SpsA, Chain A"/>
    <property type="match status" value="1"/>
</dbReference>
<evidence type="ECO:0000256" key="6">
    <source>
        <dbReference type="ARBA" id="ARBA00022695"/>
    </source>
</evidence>
<accession>A0A7V4DYW1</accession>
<dbReference type="GO" id="GO:0003977">
    <property type="term" value="F:UDP-N-acetylglucosamine diphosphorylase activity"/>
    <property type="evidence" value="ECO:0007669"/>
    <property type="project" value="UniProtKB-EC"/>
</dbReference>
<sequence>MDNFKVIILAAGQGKRMRTELPKVLHPLYENTILEFLLDTVETVFDKEYILVVSPRVKSYLSFVSDKNIVIQDKPLGTGDAVKRTEVLLKDYGGDVLILPGDMPLIRGETLKKVCDFHRENSNACTVVTTILDNPLGYGRIIRDEKGNILKIVEEKDATEKEKEVKEINTSIYAFKWKLLKEALMHLKNDNAQGEFYLTDVIEIFNKQKLKIGVIRVDSEEVLGANTQEELSIIRGILKKRVNKNNMENGVIIVDPDKVVIGHKVVVENDVIVQPEVFIFGDYIIRKNSYIGPFSYINSKSD</sequence>
<evidence type="ECO:0000256" key="14">
    <source>
        <dbReference type="ARBA" id="ARBA00048247"/>
    </source>
</evidence>
<evidence type="ECO:0000313" key="18">
    <source>
        <dbReference type="EMBL" id="HGK24333.1"/>
    </source>
</evidence>
<evidence type="ECO:0000256" key="10">
    <source>
        <dbReference type="ARBA" id="ARBA00022984"/>
    </source>
</evidence>
<comment type="pathway">
    <text evidence="2">Nucleotide-sugar biosynthesis; UDP-N-acetyl-alpha-D-glucosamine biosynthesis; N-acetyl-alpha-D-glucosamine 1-phosphate from alpha-D-glucosamine 6-phosphate (route II): step 2/2.</text>
</comment>
<dbReference type="GO" id="GO:0009252">
    <property type="term" value="P:peptidoglycan biosynthetic process"/>
    <property type="evidence" value="ECO:0007669"/>
    <property type="project" value="UniProtKB-KW"/>
</dbReference>
<comment type="cofactor">
    <cofactor evidence="1">
        <name>Mg(2+)</name>
        <dbReference type="ChEBI" id="CHEBI:18420"/>
    </cofactor>
</comment>
<comment type="caution">
    <text evidence="18">The sequence shown here is derived from an EMBL/GenBank/DDBJ whole genome shotgun (WGS) entry which is preliminary data.</text>
</comment>
<evidence type="ECO:0000256" key="3">
    <source>
        <dbReference type="ARBA" id="ARBA00005208"/>
    </source>
</evidence>
<protein>
    <submittedName>
        <fullName evidence="18">GcaD protein</fullName>
    </submittedName>
</protein>
<evidence type="ECO:0000256" key="15">
    <source>
        <dbReference type="ARBA" id="ARBA00048493"/>
    </source>
</evidence>